<protein>
    <submittedName>
        <fullName evidence="1">AlNc14C193G8514 protein</fullName>
    </submittedName>
</protein>
<name>F0WQ32_9STRA</name>
<reference evidence="1" key="1">
    <citation type="journal article" date="2011" name="PLoS Biol.">
        <title>Gene gain and loss during evolution of obligate parasitism in the white rust pathogen of Arabidopsis thaliana.</title>
        <authorList>
            <person name="Kemen E."/>
            <person name="Gardiner A."/>
            <person name="Schultz-Larsen T."/>
            <person name="Kemen A.C."/>
            <person name="Balmuth A.L."/>
            <person name="Robert-Seilaniantz A."/>
            <person name="Bailey K."/>
            <person name="Holub E."/>
            <person name="Studholme D.J."/>
            <person name="Maclean D."/>
            <person name="Jones J.D."/>
        </authorList>
    </citation>
    <scope>NUCLEOTIDE SEQUENCE</scope>
</reference>
<reference evidence="1" key="2">
    <citation type="submission" date="2011-02" db="EMBL/GenBank/DDBJ databases">
        <authorList>
            <person name="MacLean D."/>
        </authorList>
    </citation>
    <scope>NUCLEOTIDE SEQUENCE</scope>
</reference>
<dbReference type="HOGENOM" id="CLU_2890440_0_0_1"/>
<dbReference type="AlphaFoldDB" id="F0WQ32"/>
<sequence length="66" mass="7797">MLAMIQAYSQSERSPVNLLGADAFEIEHTAFPRKWMNISIMWKLRLGLQLHRYHLSKENTRQHCKA</sequence>
<proteinExistence type="predicted"/>
<evidence type="ECO:0000313" key="1">
    <source>
        <dbReference type="EMBL" id="CCA23437.1"/>
    </source>
</evidence>
<gene>
    <name evidence="1" type="primary">AlNc14C193G8514</name>
    <name evidence="1" type="ORF">ALNC14_095810</name>
</gene>
<organism evidence="1">
    <name type="scientific">Albugo laibachii Nc14</name>
    <dbReference type="NCBI Taxonomy" id="890382"/>
    <lineage>
        <taxon>Eukaryota</taxon>
        <taxon>Sar</taxon>
        <taxon>Stramenopiles</taxon>
        <taxon>Oomycota</taxon>
        <taxon>Peronosporomycetes</taxon>
        <taxon>Albuginales</taxon>
        <taxon>Albuginaceae</taxon>
        <taxon>Albugo</taxon>
    </lineage>
</organism>
<dbReference type="EMBL" id="FR824238">
    <property type="protein sequence ID" value="CCA23437.1"/>
    <property type="molecule type" value="Genomic_DNA"/>
</dbReference>
<accession>F0WQ32</accession>